<dbReference type="Gene3D" id="3.30.565.10">
    <property type="entry name" value="Histidine kinase-like ATPase, C-terminal domain"/>
    <property type="match status" value="1"/>
</dbReference>
<dbReference type="STRING" id="1642818.AWE51_17560"/>
<dbReference type="EMBL" id="LQRT01000058">
    <property type="protein sequence ID" value="KZS38363.1"/>
    <property type="molecule type" value="Genomic_DNA"/>
</dbReference>
<dbReference type="RefSeq" id="WP_066319311.1">
    <property type="nucleotide sequence ID" value="NZ_LQRT01000058.1"/>
</dbReference>
<dbReference type="Pfam" id="PF02518">
    <property type="entry name" value="HATPase_c"/>
    <property type="match status" value="1"/>
</dbReference>
<name>A0A162X182_9FLAO</name>
<keyword evidence="8" id="KW-0802">TPR repeat</keyword>
<dbReference type="InterPro" id="IPR011495">
    <property type="entry name" value="Sig_transdc_His_kin_sub2_dim/P"/>
</dbReference>
<evidence type="ECO:0000256" key="2">
    <source>
        <dbReference type="ARBA" id="ARBA00012438"/>
    </source>
</evidence>
<feature type="domain" description="Histidine kinase/HSP90-like ATPase" evidence="10">
    <location>
        <begin position="504"/>
        <end position="594"/>
    </location>
</feature>
<reference evidence="12 13" key="1">
    <citation type="submission" date="2016-01" db="EMBL/GenBank/DDBJ databases">
        <title>The draft genome sequence of Aquimarina sp. RZW4-3-2.</title>
        <authorList>
            <person name="Wang Y."/>
        </authorList>
    </citation>
    <scope>NUCLEOTIDE SEQUENCE [LARGE SCALE GENOMIC DNA]</scope>
    <source>
        <strain evidence="12 13">RZW4-3-2</strain>
    </source>
</reference>
<evidence type="ECO:0000256" key="4">
    <source>
        <dbReference type="ARBA" id="ARBA00022679"/>
    </source>
</evidence>
<dbReference type="PANTHER" id="PTHR41523:SF8">
    <property type="entry name" value="ETHYLENE RESPONSE SENSOR PROTEIN"/>
    <property type="match status" value="1"/>
</dbReference>
<dbReference type="Gene3D" id="3.30.450.20">
    <property type="entry name" value="PAS domain"/>
    <property type="match status" value="1"/>
</dbReference>
<dbReference type="Proteomes" id="UP000076715">
    <property type="component" value="Unassembled WGS sequence"/>
</dbReference>
<dbReference type="Pfam" id="PF07568">
    <property type="entry name" value="HisKA_2"/>
    <property type="match status" value="1"/>
</dbReference>
<evidence type="ECO:0000256" key="8">
    <source>
        <dbReference type="PROSITE-ProRule" id="PRU00339"/>
    </source>
</evidence>
<feature type="repeat" description="TPR" evidence="8">
    <location>
        <begin position="166"/>
        <end position="199"/>
    </location>
</feature>
<evidence type="ECO:0000259" key="10">
    <source>
        <dbReference type="Pfam" id="PF02518"/>
    </source>
</evidence>
<evidence type="ECO:0000313" key="13">
    <source>
        <dbReference type="Proteomes" id="UP000076715"/>
    </source>
</evidence>
<keyword evidence="9" id="KW-1133">Transmembrane helix</keyword>
<dbReference type="PANTHER" id="PTHR41523">
    <property type="entry name" value="TWO-COMPONENT SYSTEM SENSOR PROTEIN"/>
    <property type="match status" value="1"/>
</dbReference>
<dbReference type="SUPFAM" id="SSF55874">
    <property type="entry name" value="ATPase domain of HSP90 chaperone/DNA topoisomerase II/histidine kinase"/>
    <property type="match status" value="1"/>
</dbReference>
<evidence type="ECO:0000259" key="11">
    <source>
        <dbReference type="Pfam" id="PF07568"/>
    </source>
</evidence>
<dbReference type="GO" id="GO:0005524">
    <property type="term" value="F:ATP binding"/>
    <property type="evidence" value="ECO:0007669"/>
    <property type="project" value="UniProtKB-KW"/>
</dbReference>
<keyword evidence="5" id="KW-0547">Nucleotide-binding</keyword>
<dbReference type="EC" id="2.7.13.3" evidence="2"/>
<evidence type="ECO:0000313" key="12">
    <source>
        <dbReference type="EMBL" id="KZS38363.1"/>
    </source>
</evidence>
<dbReference type="PROSITE" id="PS50005">
    <property type="entry name" value="TPR"/>
    <property type="match status" value="1"/>
</dbReference>
<keyword evidence="7" id="KW-0067">ATP-binding</keyword>
<feature type="transmembrane region" description="Helical" evidence="9">
    <location>
        <begin position="356"/>
        <end position="376"/>
    </location>
</feature>
<evidence type="ECO:0000256" key="7">
    <source>
        <dbReference type="ARBA" id="ARBA00022840"/>
    </source>
</evidence>
<dbReference type="Gene3D" id="1.25.40.10">
    <property type="entry name" value="Tetratricopeptide repeat domain"/>
    <property type="match status" value="2"/>
</dbReference>
<dbReference type="AlphaFoldDB" id="A0A162X182"/>
<evidence type="ECO:0000256" key="9">
    <source>
        <dbReference type="SAM" id="Phobius"/>
    </source>
</evidence>
<keyword evidence="13" id="KW-1185">Reference proteome</keyword>
<comment type="catalytic activity">
    <reaction evidence="1">
        <text>ATP + protein L-histidine = ADP + protein N-phospho-L-histidine.</text>
        <dbReference type="EC" id="2.7.13.3"/>
    </reaction>
</comment>
<keyword evidence="3" id="KW-0597">Phosphoprotein</keyword>
<evidence type="ECO:0000256" key="3">
    <source>
        <dbReference type="ARBA" id="ARBA00022553"/>
    </source>
</evidence>
<protein>
    <recommendedName>
        <fullName evidence="2">histidine kinase</fullName>
        <ecNumber evidence="2">2.7.13.3</ecNumber>
    </recommendedName>
</protein>
<keyword evidence="4" id="KW-0808">Transferase</keyword>
<dbReference type="Pfam" id="PF13181">
    <property type="entry name" value="TPR_8"/>
    <property type="match status" value="2"/>
</dbReference>
<dbReference type="InterPro" id="IPR019734">
    <property type="entry name" value="TPR_rpt"/>
</dbReference>
<accession>A0A162X182</accession>
<dbReference type="OrthoDB" id="9767435at2"/>
<keyword evidence="6 12" id="KW-0418">Kinase</keyword>
<keyword evidence="9" id="KW-0472">Membrane</keyword>
<evidence type="ECO:0000256" key="6">
    <source>
        <dbReference type="ARBA" id="ARBA00022777"/>
    </source>
</evidence>
<comment type="caution">
    <text evidence="12">The sequence shown here is derived from an EMBL/GenBank/DDBJ whole genome shotgun (WGS) entry which is preliminary data.</text>
</comment>
<proteinExistence type="predicted"/>
<dbReference type="GO" id="GO:0004673">
    <property type="term" value="F:protein histidine kinase activity"/>
    <property type="evidence" value="ECO:0007669"/>
    <property type="project" value="UniProtKB-EC"/>
</dbReference>
<dbReference type="InterPro" id="IPR036890">
    <property type="entry name" value="HATPase_C_sf"/>
</dbReference>
<gene>
    <name evidence="12" type="ORF">AWE51_17560</name>
</gene>
<evidence type="ECO:0000256" key="5">
    <source>
        <dbReference type="ARBA" id="ARBA00022741"/>
    </source>
</evidence>
<dbReference type="InterPro" id="IPR011990">
    <property type="entry name" value="TPR-like_helical_dom_sf"/>
</dbReference>
<evidence type="ECO:0000256" key="1">
    <source>
        <dbReference type="ARBA" id="ARBA00000085"/>
    </source>
</evidence>
<keyword evidence="9" id="KW-0812">Transmembrane</keyword>
<dbReference type="InterPro" id="IPR003594">
    <property type="entry name" value="HATPase_dom"/>
</dbReference>
<organism evidence="12 13">
    <name type="scientific">Aquimarina aggregata</name>
    <dbReference type="NCBI Taxonomy" id="1642818"/>
    <lineage>
        <taxon>Bacteria</taxon>
        <taxon>Pseudomonadati</taxon>
        <taxon>Bacteroidota</taxon>
        <taxon>Flavobacteriia</taxon>
        <taxon>Flavobacteriales</taxon>
        <taxon>Flavobacteriaceae</taxon>
        <taxon>Aquimarina</taxon>
    </lineage>
</organism>
<sequence>MSENHIKIDQILFLALFLVFNTSFSQTTKVVDSLIAILKTNTLSKKERSKSLSLLAFNHQDLDTALFLAQQSLKIATEIKDPLLQGNALEEISHVERRLGNNSKSFEASLEALKIYESLKLIEHQSASYAQLASNYISDKEYKLAILYLKKSLSIYNNSDNLSNYTIATLNLGEAYRLAGHLDSATTCFQKAIKLNDQVKNELISGYSLGNLGMVYAAQNKFGIAKKSLDTAILTLEKLGDLYSTSIYLAELGEIYSKQKKPILAEKKYLEAITMAEEAGLKEQIRDFSAILRSFYEEKQVYEKALLYQKMFQTYQDSLVNKENIQKIEQLKSSYEIDKRESKIALLNTINTNQKFAVVSLIVGIIALFLFVYLLYRINKKIKKTNIILSDQKEIITKREQEKALLLRELNHRVKNNLQMISSLLNLQSHELTGHPAKDAIVSGKYRVEALSLVHRKLYQEGVDTKIMMKEYLEELVLGLFHGYDAKFNPYFDITNIGIHIDVAIPLALIINELVTNSLKYAYKKIKHPTLKVIVLKDFEDYLHIQIIDNGIGFDIQKSRENNSFGIKLITSLVEQLEGEIKLKDSKGTHWDINLKIT</sequence>
<dbReference type="SUPFAM" id="SSF48452">
    <property type="entry name" value="TPR-like"/>
    <property type="match status" value="2"/>
</dbReference>
<feature type="domain" description="Signal transduction histidine kinase subgroup 2 dimerisation and phosphoacceptor" evidence="11">
    <location>
        <begin position="409"/>
        <end position="482"/>
    </location>
</feature>
<dbReference type="SMART" id="SM00028">
    <property type="entry name" value="TPR"/>
    <property type="match status" value="4"/>
</dbReference>